<dbReference type="Pfam" id="PF08241">
    <property type="entry name" value="Methyltransf_11"/>
    <property type="match status" value="1"/>
</dbReference>
<dbReference type="SUPFAM" id="SSF53335">
    <property type="entry name" value="S-adenosyl-L-methionine-dependent methyltransferases"/>
    <property type="match status" value="1"/>
</dbReference>
<name>A0AAC9VWD7_9MYCO</name>
<evidence type="ECO:0000313" key="5">
    <source>
        <dbReference type="Proteomes" id="UP000466831"/>
    </source>
</evidence>
<sequence length="275" mass="29117">MTVDSTISDARVAATHRTVWALGDYALMAEEVMAPLGPALVEATGIGPGVRVLDVAAGSGNISLPAAATGAAVVSTDLTPELLLRSRDRAAAQGLTIDYREANAHALPFGDGEFDVVMSAIGVQFAPDQQRAASELVRVCRPGGTIGVISWTPEGFFGRMLATIRPYRPSLSHPVPPAALWGRPGYVTALLGDRVGEITTARGMLAVNRFADAEAVHAYFKTHYGPTIEAYANIGHNRVLAAELDAQLVELAQQHLADGTMGWEYLLVTATKRTD</sequence>
<protein>
    <submittedName>
        <fullName evidence="2">Class I SAM-dependent methyltransferase</fullName>
    </submittedName>
</protein>
<dbReference type="Proteomes" id="UP000466831">
    <property type="component" value="Chromosome"/>
</dbReference>
<evidence type="ECO:0000313" key="3">
    <source>
        <dbReference type="EMBL" id="BBY10802.1"/>
    </source>
</evidence>
<dbReference type="InterPro" id="IPR013216">
    <property type="entry name" value="Methyltransf_11"/>
</dbReference>
<dbReference type="EMBL" id="AP022584">
    <property type="protein sequence ID" value="BBY10802.1"/>
    <property type="molecule type" value="Genomic_DNA"/>
</dbReference>
<keyword evidence="2" id="KW-0808">Transferase</keyword>
<reference evidence="2 4" key="1">
    <citation type="submission" date="2017-08" db="EMBL/GenBank/DDBJ databases">
        <title>Phylogentic analysis of Mycobacterium avium complex whole genomes.</title>
        <authorList>
            <person name="Caverly L.J."/>
            <person name="Spilker T."/>
            <person name="LiPuma J."/>
        </authorList>
    </citation>
    <scope>NUCLEOTIDE SEQUENCE [LARGE SCALE GENOMIC DNA]</scope>
    <source>
        <strain evidence="2 4">FLAC0026</strain>
    </source>
</reference>
<dbReference type="PANTHER" id="PTHR43591:SF24">
    <property type="entry name" value="2-METHOXY-6-POLYPRENYL-1,4-BENZOQUINOL METHYLASE, MITOCHONDRIAL"/>
    <property type="match status" value="1"/>
</dbReference>
<organism evidence="2 4">
    <name type="scientific">Mycobacterium marseillense</name>
    <dbReference type="NCBI Taxonomy" id="701042"/>
    <lineage>
        <taxon>Bacteria</taxon>
        <taxon>Bacillati</taxon>
        <taxon>Actinomycetota</taxon>
        <taxon>Actinomycetes</taxon>
        <taxon>Mycobacteriales</taxon>
        <taxon>Mycobacteriaceae</taxon>
        <taxon>Mycobacterium</taxon>
        <taxon>Mycobacterium avium complex (MAC)</taxon>
    </lineage>
</organism>
<dbReference type="PANTHER" id="PTHR43591">
    <property type="entry name" value="METHYLTRANSFERASE"/>
    <property type="match status" value="1"/>
</dbReference>
<evidence type="ECO:0000313" key="2">
    <source>
        <dbReference type="EMBL" id="ASW91033.1"/>
    </source>
</evidence>
<dbReference type="CDD" id="cd02440">
    <property type="entry name" value="AdoMet_MTases"/>
    <property type="match status" value="1"/>
</dbReference>
<dbReference type="KEGG" id="mmal:CKJ54_14985"/>
<reference evidence="3" key="3">
    <citation type="submission" date="2020-02" db="EMBL/GenBank/DDBJ databases">
        <authorList>
            <person name="Matsumoto Y."/>
            <person name="Motooka D."/>
            <person name="Nakamura S."/>
        </authorList>
    </citation>
    <scope>NUCLEOTIDE SEQUENCE</scope>
    <source>
        <strain evidence="3">JCM 17324</strain>
    </source>
</reference>
<dbReference type="GO" id="GO:0008757">
    <property type="term" value="F:S-adenosylmethionine-dependent methyltransferase activity"/>
    <property type="evidence" value="ECO:0007669"/>
    <property type="project" value="InterPro"/>
</dbReference>
<keyword evidence="2" id="KW-0489">Methyltransferase</keyword>
<accession>A0AAC9VWD7</accession>
<proteinExistence type="predicted"/>
<keyword evidence="5" id="KW-1185">Reference proteome</keyword>
<dbReference type="InterPro" id="IPR029063">
    <property type="entry name" value="SAM-dependent_MTases_sf"/>
</dbReference>
<evidence type="ECO:0000259" key="1">
    <source>
        <dbReference type="Pfam" id="PF08241"/>
    </source>
</evidence>
<dbReference type="RefSeq" id="WP_083019537.1">
    <property type="nucleotide sequence ID" value="NZ_AP022584.1"/>
</dbReference>
<dbReference type="EMBL" id="CP023147">
    <property type="protein sequence ID" value="ASW91033.1"/>
    <property type="molecule type" value="Genomic_DNA"/>
</dbReference>
<feature type="domain" description="Methyltransferase type 11" evidence="1">
    <location>
        <begin position="53"/>
        <end position="146"/>
    </location>
</feature>
<dbReference type="GO" id="GO:0032259">
    <property type="term" value="P:methylation"/>
    <property type="evidence" value="ECO:0007669"/>
    <property type="project" value="UniProtKB-KW"/>
</dbReference>
<evidence type="ECO:0000313" key="4">
    <source>
        <dbReference type="Proteomes" id="UP000216246"/>
    </source>
</evidence>
<reference evidence="3 5" key="2">
    <citation type="journal article" date="2019" name="Emerg. Microbes Infect.">
        <title>Comprehensive subspecies identification of 175 nontuberculous mycobacteria species based on 7547 genomic profiles.</title>
        <authorList>
            <person name="Matsumoto Y."/>
            <person name="Kinjo T."/>
            <person name="Motooka D."/>
            <person name="Nabeya D."/>
            <person name="Jung N."/>
            <person name="Uechi K."/>
            <person name="Horii T."/>
            <person name="Iida T."/>
            <person name="Fujita J."/>
            <person name="Nakamura S."/>
        </authorList>
    </citation>
    <scope>NUCLEOTIDE SEQUENCE [LARGE SCALE GENOMIC DNA]</scope>
    <source>
        <strain evidence="3 5">JCM 17324</strain>
    </source>
</reference>
<gene>
    <name evidence="2" type="ORF">CKJ54_14985</name>
    <name evidence="3" type="ORF">MMARJ_15420</name>
</gene>
<dbReference type="Gene3D" id="3.40.50.150">
    <property type="entry name" value="Vaccinia Virus protein VP39"/>
    <property type="match status" value="1"/>
</dbReference>
<dbReference type="Proteomes" id="UP000216246">
    <property type="component" value="Chromosome"/>
</dbReference>
<dbReference type="AlphaFoldDB" id="A0AAC9VWD7"/>